<protein>
    <submittedName>
        <fullName evidence="1">Uncharacterized protein</fullName>
    </submittedName>
</protein>
<dbReference type="EMBL" id="GBXM01107417">
    <property type="protein sequence ID" value="JAH01160.1"/>
    <property type="molecule type" value="Transcribed_RNA"/>
</dbReference>
<evidence type="ECO:0000313" key="1">
    <source>
        <dbReference type="EMBL" id="JAH01160.1"/>
    </source>
</evidence>
<sequence length="33" mass="3768">MHYNMISCANKLNPSVCNVPVRTCAFRFPILNN</sequence>
<reference evidence="1" key="1">
    <citation type="submission" date="2014-11" db="EMBL/GenBank/DDBJ databases">
        <authorList>
            <person name="Amaro Gonzalez C."/>
        </authorList>
    </citation>
    <scope>NUCLEOTIDE SEQUENCE</scope>
</reference>
<accession>A0A0E9PAR1</accession>
<organism evidence="1">
    <name type="scientific">Anguilla anguilla</name>
    <name type="common">European freshwater eel</name>
    <name type="synonym">Muraena anguilla</name>
    <dbReference type="NCBI Taxonomy" id="7936"/>
    <lineage>
        <taxon>Eukaryota</taxon>
        <taxon>Metazoa</taxon>
        <taxon>Chordata</taxon>
        <taxon>Craniata</taxon>
        <taxon>Vertebrata</taxon>
        <taxon>Euteleostomi</taxon>
        <taxon>Actinopterygii</taxon>
        <taxon>Neopterygii</taxon>
        <taxon>Teleostei</taxon>
        <taxon>Anguilliformes</taxon>
        <taxon>Anguillidae</taxon>
        <taxon>Anguilla</taxon>
    </lineage>
</organism>
<proteinExistence type="predicted"/>
<dbReference type="AlphaFoldDB" id="A0A0E9PAR1"/>
<reference evidence="1" key="2">
    <citation type="journal article" date="2015" name="Fish Shellfish Immunol.">
        <title>Early steps in the European eel (Anguilla anguilla)-Vibrio vulnificus interaction in the gills: Role of the RtxA13 toxin.</title>
        <authorList>
            <person name="Callol A."/>
            <person name="Pajuelo D."/>
            <person name="Ebbesson L."/>
            <person name="Teles M."/>
            <person name="MacKenzie S."/>
            <person name="Amaro C."/>
        </authorList>
    </citation>
    <scope>NUCLEOTIDE SEQUENCE</scope>
</reference>
<name>A0A0E9PAR1_ANGAN</name>